<evidence type="ECO:0000259" key="16">
    <source>
        <dbReference type="Pfam" id="PF01923"/>
    </source>
</evidence>
<keyword evidence="8 15" id="KW-0547">Nucleotide-binding</keyword>
<evidence type="ECO:0000256" key="6">
    <source>
        <dbReference type="ARBA" id="ARBA00022573"/>
    </source>
</evidence>
<comment type="catalytic activity">
    <reaction evidence="14 15">
        <text>2 cob(II)alamin + reduced [electron-transfer flavoprotein] + 2 ATP = 2 adenosylcob(III)alamin + 2 triphosphate + oxidized [electron-transfer flavoprotein] + 3 H(+)</text>
        <dbReference type="Rhea" id="RHEA:28671"/>
        <dbReference type="Rhea" id="RHEA-COMP:10685"/>
        <dbReference type="Rhea" id="RHEA-COMP:10686"/>
        <dbReference type="ChEBI" id="CHEBI:15378"/>
        <dbReference type="ChEBI" id="CHEBI:16304"/>
        <dbReference type="ChEBI" id="CHEBI:18036"/>
        <dbReference type="ChEBI" id="CHEBI:18408"/>
        <dbReference type="ChEBI" id="CHEBI:30616"/>
        <dbReference type="ChEBI" id="CHEBI:57692"/>
        <dbReference type="ChEBI" id="CHEBI:58307"/>
        <dbReference type="EC" id="2.5.1.17"/>
    </reaction>
</comment>
<dbReference type="Pfam" id="PF01923">
    <property type="entry name" value="Cob_adeno_trans"/>
    <property type="match status" value="1"/>
</dbReference>
<proteinExistence type="inferred from homology"/>
<keyword evidence="6 15" id="KW-0169">Cobalamin biosynthesis</keyword>
<keyword evidence="18" id="KW-1185">Reference proteome</keyword>
<comment type="pathway">
    <text evidence="1 15">Cofactor biosynthesis; adenosylcobalamin biosynthesis; adenosylcobalamin from cob(II)yrinate a,c-diamide: step 2/7.</text>
</comment>
<evidence type="ECO:0000256" key="11">
    <source>
        <dbReference type="ARBA" id="ARBA00033334"/>
    </source>
</evidence>
<keyword evidence="9 15" id="KW-0067">ATP-binding</keyword>
<sequence length="189" mass="21423">MKIYTRAGDKGKTQVIGHEVMYKSNKRVVSYGTIDELNSLVGQTRANLSKANKGLDEELEEIQQILFDCGHDLAISSKKEGIPFMITKELGYVAKLEDLIDKYTEPLPKIKKFILPAGSPTAAALQVDRTVTRRAERTIVDLMQGEPVNDEVLRFINRLSDYFFTVARYANLNDNGTETLYRNSKNIFR</sequence>
<dbReference type="GO" id="GO:0009236">
    <property type="term" value="P:cobalamin biosynthetic process"/>
    <property type="evidence" value="ECO:0007669"/>
    <property type="project" value="UniProtKB-UniRule"/>
</dbReference>
<dbReference type="Proteomes" id="UP000005444">
    <property type="component" value="Chromosome"/>
</dbReference>
<evidence type="ECO:0000256" key="7">
    <source>
        <dbReference type="ARBA" id="ARBA00022679"/>
    </source>
</evidence>
<evidence type="ECO:0000256" key="15">
    <source>
        <dbReference type="RuleBase" id="RU366026"/>
    </source>
</evidence>
<dbReference type="UniPathway" id="UPA00148">
    <property type="reaction ID" value="UER00233"/>
</dbReference>
<evidence type="ECO:0000256" key="2">
    <source>
        <dbReference type="ARBA" id="ARBA00007487"/>
    </source>
</evidence>
<gene>
    <name evidence="17" type="ordered locus">PECL_1406</name>
</gene>
<evidence type="ECO:0000256" key="1">
    <source>
        <dbReference type="ARBA" id="ARBA00005121"/>
    </source>
</evidence>
<dbReference type="Gene3D" id="1.20.1200.10">
    <property type="entry name" value="Cobalamin adenosyltransferase-like"/>
    <property type="match status" value="1"/>
</dbReference>
<dbReference type="EC" id="2.5.1.17" evidence="4 15"/>
<evidence type="ECO:0000256" key="3">
    <source>
        <dbReference type="ARBA" id="ARBA00011233"/>
    </source>
</evidence>
<dbReference type="PANTHER" id="PTHR12213:SF0">
    <property type="entry name" value="CORRINOID ADENOSYLTRANSFERASE MMAB"/>
    <property type="match status" value="1"/>
</dbReference>
<evidence type="ECO:0000256" key="8">
    <source>
        <dbReference type="ARBA" id="ARBA00022741"/>
    </source>
</evidence>
<dbReference type="GO" id="GO:0008817">
    <property type="term" value="F:corrinoid adenosyltransferase activity"/>
    <property type="evidence" value="ECO:0007669"/>
    <property type="project" value="UniProtKB-UniRule"/>
</dbReference>
<evidence type="ECO:0000256" key="10">
    <source>
        <dbReference type="ARBA" id="ARBA00031529"/>
    </source>
</evidence>
<comment type="subunit">
    <text evidence="3">Homotrimer.</text>
</comment>
<comment type="similarity">
    <text evidence="2 15">Belongs to the Cob(I)alamin adenosyltransferase family.</text>
</comment>
<dbReference type="NCBIfam" id="TIGR00636">
    <property type="entry name" value="PduO_Nterm"/>
    <property type="match status" value="1"/>
</dbReference>
<dbReference type="InterPro" id="IPR036451">
    <property type="entry name" value="CblAdoTrfase-like_sf"/>
</dbReference>
<reference evidence="17 18" key="1">
    <citation type="journal article" date="2012" name="J. Bacteriol.">
        <title>Complete Genome Sequence of the Beer Spoilage Organism Pediococcus claussenii ATCC BAA-344T.</title>
        <authorList>
            <person name="Pittet V."/>
            <person name="Abegunde T."/>
            <person name="Marfleet T."/>
            <person name="Haakensen M."/>
            <person name="Morrow K."/>
            <person name="Jayaprakash T."/>
            <person name="Schroeder K."/>
            <person name="Trost B."/>
            <person name="Byrns S."/>
            <person name="Bergsveinson J."/>
            <person name="Kusalik A."/>
            <person name="Ziola B."/>
        </authorList>
    </citation>
    <scope>NUCLEOTIDE SEQUENCE [LARGE SCALE GENOMIC DNA]</scope>
    <source>
        <strain evidence="17 18">ATCC BAA-344</strain>
    </source>
</reference>
<dbReference type="GO" id="GO:0005524">
    <property type="term" value="F:ATP binding"/>
    <property type="evidence" value="ECO:0007669"/>
    <property type="project" value="UniProtKB-UniRule"/>
</dbReference>
<dbReference type="RefSeq" id="WP_014215824.1">
    <property type="nucleotide sequence ID" value="NC_016605.1"/>
</dbReference>
<evidence type="ECO:0000256" key="13">
    <source>
        <dbReference type="ARBA" id="ARBA00048555"/>
    </source>
</evidence>
<evidence type="ECO:0000256" key="14">
    <source>
        <dbReference type="ARBA" id="ARBA00048692"/>
    </source>
</evidence>
<name>G8PEM1_PEDCP</name>
<dbReference type="FunFam" id="1.20.1200.10:FF:000001">
    <property type="entry name" value="Cob(I)yrinic acid a,c-diamide adenosyltransferase"/>
    <property type="match status" value="1"/>
</dbReference>
<keyword evidence="7 15" id="KW-0808">Transferase</keyword>
<dbReference type="KEGG" id="pce:PECL_1406"/>
<evidence type="ECO:0000256" key="12">
    <source>
        <dbReference type="ARBA" id="ARBA00033354"/>
    </source>
</evidence>
<organism evidence="17 18">
    <name type="scientific">Pediococcus claussenii (strain ATCC BAA-344 / DSM 14800 / JCM 18046 / KCTC 3811 / LMG 21948 / P06)</name>
    <dbReference type="NCBI Taxonomy" id="701521"/>
    <lineage>
        <taxon>Bacteria</taxon>
        <taxon>Bacillati</taxon>
        <taxon>Bacillota</taxon>
        <taxon>Bacilli</taxon>
        <taxon>Lactobacillales</taxon>
        <taxon>Lactobacillaceae</taxon>
        <taxon>Pediococcus</taxon>
    </lineage>
</organism>
<dbReference type="eggNOG" id="COG2096">
    <property type="taxonomic scope" value="Bacteria"/>
</dbReference>
<dbReference type="STRING" id="701521.PECL_1406"/>
<evidence type="ECO:0000256" key="9">
    <source>
        <dbReference type="ARBA" id="ARBA00022840"/>
    </source>
</evidence>
<evidence type="ECO:0000313" key="17">
    <source>
        <dbReference type="EMBL" id="AEV95630.1"/>
    </source>
</evidence>
<evidence type="ECO:0000256" key="5">
    <source>
        <dbReference type="ARBA" id="ARBA00020963"/>
    </source>
</evidence>
<dbReference type="PANTHER" id="PTHR12213">
    <property type="entry name" value="CORRINOID ADENOSYLTRANSFERASE"/>
    <property type="match status" value="1"/>
</dbReference>
<protein>
    <recommendedName>
        <fullName evidence="5 15">Corrinoid adenosyltransferase</fullName>
        <ecNumber evidence="4 15">2.5.1.17</ecNumber>
    </recommendedName>
    <alternativeName>
        <fullName evidence="10 15">Cob(II)alamin adenosyltransferase</fullName>
    </alternativeName>
    <alternativeName>
        <fullName evidence="12 15">Cob(II)yrinic acid a,c-diamide adenosyltransferase</fullName>
    </alternativeName>
    <alternativeName>
        <fullName evidence="11 15">Cobinamide/cobalamin adenosyltransferase</fullName>
    </alternativeName>
</protein>
<dbReference type="InterPro" id="IPR016030">
    <property type="entry name" value="CblAdoTrfase-like"/>
</dbReference>
<evidence type="ECO:0000313" key="18">
    <source>
        <dbReference type="Proteomes" id="UP000005444"/>
    </source>
</evidence>
<dbReference type="AlphaFoldDB" id="G8PEM1"/>
<evidence type="ECO:0000256" key="4">
    <source>
        <dbReference type="ARBA" id="ARBA00012454"/>
    </source>
</evidence>
<dbReference type="SUPFAM" id="SSF89028">
    <property type="entry name" value="Cobalamin adenosyltransferase-like"/>
    <property type="match status" value="1"/>
</dbReference>
<dbReference type="PATRIC" id="fig|701521.8.peg.1310"/>
<accession>G8PEM1</accession>
<dbReference type="InterPro" id="IPR029499">
    <property type="entry name" value="PduO-typ"/>
</dbReference>
<comment type="catalytic activity">
    <reaction evidence="13 15">
        <text>2 cob(II)yrinate a,c diamide + reduced [electron-transfer flavoprotein] + 2 ATP = 2 adenosylcob(III)yrinate a,c-diamide + 2 triphosphate + oxidized [electron-transfer flavoprotein] + 3 H(+)</text>
        <dbReference type="Rhea" id="RHEA:11528"/>
        <dbReference type="Rhea" id="RHEA-COMP:10685"/>
        <dbReference type="Rhea" id="RHEA-COMP:10686"/>
        <dbReference type="ChEBI" id="CHEBI:15378"/>
        <dbReference type="ChEBI" id="CHEBI:18036"/>
        <dbReference type="ChEBI" id="CHEBI:30616"/>
        <dbReference type="ChEBI" id="CHEBI:57692"/>
        <dbReference type="ChEBI" id="CHEBI:58307"/>
        <dbReference type="ChEBI" id="CHEBI:58503"/>
        <dbReference type="ChEBI" id="CHEBI:58537"/>
        <dbReference type="EC" id="2.5.1.17"/>
    </reaction>
</comment>
<dbReference type="HOGENOM" id="CLU_083486_0_1_9"/>
<dbReference type="EMBL" id="CP003137">
    <property type="protein sequence ID" value="AEV95630.1"/>
    <property type="molecule type" value="Genomic_DNA"/>
</dbReference>
<feature type="domain" description="Cobalamin adenosyltransferase-like" evidence="16">
    <location>
        <begin position="3"/>
        <end position="170"/>
    </location>
</feature>